<dbReference type="PRINTS" id="PR01496">
    <property type="entry name" value="SHAKERCHANEL"/>
</dbReference>
<dbReference type="Pfam" id="PF02214">
    <property type="entry name" value="BTB_2"/>
    <property type="match status" value="1"/>
</dbReference>
<feature type="transmembrane region" description="Helical" evidence="12">
    <location>
        <begin position="386"/>
        <end position="403"/>
    </location>
</feature>
<evidence type="ECO:0000256" key="8">
    <source>
        <dbReference type="ARBA" id="ARBA00022989"/>
    </source>
</evidence>
<keyword evidence="7" id="KW-0630">Potassium</keyword>
<organism evidence="14">
    <name type="scientific">Hirudo verbana</name>
    <dbReference type="NCBI Taxonomy" id="311461"/>
    <lineage>
        <taxon>Eukaryota</taxon>
        <taxon>Metazoa</taxon>
        <taxon>Spiralia</taxon>
        <taxon>Lophotrochozoa</taxon>
        <taxon>Annelida</taxon>
        <taxon>Clitellata</taxon>
        <taxon>Hirudinea</taxon>
        <taxon>Hirudinida</taxon>
        <taxon>Hirudiniformes</taxon>
        <taxon>Hirudinidae</taxon>
        <taxon>Hirudo</taxon>
    </lineage>
</organism>
<dbReference type="Gene3D" id="3.30.710.10">
    <property type="entry name" value="Potassium Channel Kv1.1, Chain A"/>
    <property type="match status" value="1"/>
</dbReference>
<dbReference type="EMBL" id="MG973378">
    <property type="protein sequence ID" value="AWJ68231.1"/>
    <property type="molecule type" value="mRNA"/>
</dbReference>
<name>A0A2S1WM37_9ANNE</name>
<dbReference type="InterPro" id="IPR000210">
    <property type="entry name" value="BTB/POZ_dom"/>
</dbReference>
<feature type="transmembrane region" description="Helical" evidence="12">
    <location>
        <begin position="415"/>
        <end position="435"/>
    </location>
</feature>
<evidence type="ECO:0000256" key="10">
    <source>
        <dbReference type="ARBA" id="ARBA00023136"/>
    </source>
</evidence>
<dbReference type="FunFam" id="1.20.120.350:FF:000134">
    <property type="entry name" value="Uncharacterized protein"/>
    <property type="match status" value="1"/>
</dbReference>
<evidence type="ECO:0000256" key="12">
    <source>
        <dbReference type="SAM" id="Phobius"/>
    </source>
</evidence>
<keyword evidence="11" id="KW-0407">Ion channel</keyword>
<reference evidence="14" key="1">
    <citation type="submission" date="2018-02" db="EMBL/GenBank/DDBJ databases">
        <title>Hirudo verbana central nervous system transcriptome analysis of ion channel and receptor content.</title>
        <authorList>
            <person name="Northcutt A.J."/>
            <person name="Schulz D.J."/>
            <person name="Mesce K.A."/>
        </authorList>
    </citation>
    <scope>NUCLEOTIDE SEQUENCE</scope>
</reference>
<keyword evidence="8 12" id="KW-1133">Transmembrane helix</keyword>
<evidence type="ECO:0000256" key="5">
    <source>
        <dbReference type="ARBA" id="ARBA00022826"/>
    </source>
</evidence>
<evidence type="ECO:0000256" key="3">
    <source>
        <dbReference type="ARBA" id="ARBA00022538"/>
    </source>
</evidence>
<dbReference type="InterPro" id="IPR003968">
    <property type="entry name" value="K_chnl_volt-dep_Kv"/>
</dbReference>
<dbReference type="Gene3D" id="1.20.120.350">
    <property type="entry name" value="Voltage-gated potassium channels. Chain C"/>
    <property type="match status" value="1"/>
</dbReference>
<keyword evidence="2" id="KW-0813">Transport</keyword>
<keyword evidence="4 12" id="KW-0812">Transmembrane</keyword>
<feature type="transmembrane region" description="Helical" evidence="12">
    <location>
        <begin position="353"/>
        <end position="374"/>
    </location>
</feature>
<dbReference type="GO" id="GO:0005251">
    <property type="term" value="F:delayed rectifier potassium channel activity"/>
    <property type="evidence" value="ECO:0007669"/>
    <property type="project" value="TreeGrafter"/>
</dbReference>
<dbReference type="InterPro" id="IPR003131">
    <property type="entry name" value="T1-type_BTB"/>
</dbReference>
<dbReference type="SUPFAM" id="SSF81324">
    <property type="entry name" value="Voltage-gated potassium channels"/>
    <property type="match status" value="1"/>
</dbReference>
<sequence length="452" mass="51397">MAASTYGSSMRVRTKTSRADNWSKWMKTMRESRYFSVSSRGDLEVSERNSDWRGCLKECCLPSIPPSIKNECPSCSRKSAERILINVSGQQFEISSELLDRHPSTLLGNQASRSKFYDKRKKEYFFDRHRPTFEIVFAYFQYGGKLRRPDYIPDDVFLNEIEYYQLEPEVIEDYKISEGYTVENVTFPKNKTLKKIWLAMEYPETSATAYAVAFISVIMTTISIILFCVETLERFAKSHCVADEAPNFLDPFFIIETICTAWFTFEAIVRFISCPNKIMFWFGFQNLIDVTAVVPYYVTLFNVVSTMSCSTAKSSASLAFLRVIRLVRVFKLTKHSTGLQVLILTIKASSEELGLFLVVLLVCMLVYSSAIYYAELGVPKSNIHSIPDAFWWAIITMTTVGYGDTFPVGPFGKVIGAACAISGVLTLAMPVPILTGHFNKFYAHKTGRCKYI</sequence>
<feature type="domain" description="BTB" evidence="13">
    <location>
        <begin position="81"/>
        <end position="181"/>
    </location>
</feature>
<dbReference type="Pfam" id="PF00520">
    <property type="entry name" value="Ion_trans"/>
    <property type="match status" value="1"/>
</dbReference>
<keyword evidence="6" id="KW-0851">Voltage-gated channel</keyword>
<dbReference type="FunFam" id="1.10.287.70:FF:000002">
    <property type="entry name" value="Potassium voltage-gated channel subfamily a member"/>
    <property type="match status" value="1"/>
</dbReference>
<dbReference type="PRINTS" id="PR00169">
    <property type="entry name" value="KCHANNEL"/>
</dbReference>
<dbReference type="GO" id="GO:0051260">
    <property type="term" value="P:protein homooligomerization"/>
    <property type="evidence" value="ECO:0007669"/>
    <property type="project" value="InterPro"/>
</dbReference>
<evidence type="ECO:0000256" key="7">
    <source>
        <dbReference type="ARBA" id="ARBA00022958"/>
    </source>
</evidence>
<dbReference type="AlphaFoldDB" id="A0A2S1WM37"/>
<dbReference type="Gene3D" id="1.10.287.70">
    <property type="match status" value="1"/>
</dbReference>
<proteinExistence type="evidence at transcript level"/>
<dbReference type="PANTHER" id="PTHR11537:SF113">
    <property type="entry name" value="POTASSIUM VOLTAGE-GATED CHANNEL PROTEIN SHAKER"/>
    <property type="match status" value="1"/>
</dbReference>
<keyword evidence="10 12" id="KW-0472">Membrane</keyword>
<comment type="subcellular location">
    <subcellularLocation>
        <location evidence="1">Membrane</location>
        <topology evidence="1">Multi-pass membrane protein</topology>
    </subcellularLocation>
</comment>
<dbReference type="PANTHER" id="PTHR11537">
    <property type="entry name" value="VOLTAGE-GATED POTASSIUM CHANNEL"/>
    <property type="match status" value="1"/>
</dbReference>
<dbReference type="InterPro" id="IPR005821">
    <property type="entry name" value="Ion_trans_dom"/>
</dbReference>
<dbReference type="GO" id="GO:0001508">
    <property type="term" value="P:action potential"/>
    <property type="evidence" value="ECO:0007669"/>
    <property type="project" value="TreeGrafter"/>
</dbReference>
<evidence type="ECO:0000256" key="9">
    <source>
        <dbReference type="ARBA" id="ARBA00023065"/>
    </source>
</evidence>
<evidence type="ECO:0000256" key="11">
    <source>
        <dbReference type="ARBA" id="ARBA00023303"/>
    </source>
</evidence>
<evidence type="ECO:0000256" key="6">
    <source>
        <dbReference type="ARBA" id="ARBA00022882"/>
    </source>
</evidence>
<dbReference type="InterPro" id="IPR011333">
    <property type="entry name" value="SKP1/BTB/POZ_sf"/>
</dbReference>
<keyword evidence="3" id="KW-0633">Potassium transport</keyword>
<dbReference type="InterPro" id="IPR027359">
    <property type="entry name" value="Volt_channel_dom_sf"/>
</dbReference>
<evidence type="ECO:0000256" key="2">
    <source>
        <dbReference type="ARBA" id="ARBA00022448"/>
    </source>
</evidence>
<evidence type="ECO:0000313" key="14">
    <source>
        <dbReference type="EMBL" id="AWJ68231.1"/>
    </source>
</evidence>
<evidence type="ECO:0000256" key="1">
    <source>
        <dbReference type="ARBA" id="ARBA00004141"/>
    </source>
</evidence>
<dbReference type="SMART" id="SM00225">
    <property type="entry name" value="BTB"/>
    <property type="match status" value="1"/>
</dbReference>
<protein>
    <submittedName>
        <fullName evidence="14">Putative potassium voltage-gated channel Shaker subfamily 4</fullName>
    </submittedName>
</protein>
<evidence type="ECO:0000259" key="13">
    <source>
        <dbReference type="SMART" id="SM00225"/>
    </source>
</evidence>
<feature type="transmembrane region" description="Helical" evidence="12">
    <location>
        <begin position="209"/>
        <end position="229"/>
    </location>
</feature>
<dbReference type="GO" id="GO:0008076">
    <property type="term" value="C:voltage-gated potassium channel complex"/>
    <property type="evidence" value="ECO:0007669"/>
    <property type="project" value="InterPro"/>
</dbReference>
<dbReference type="SUPFAM" id="SSF54695">
    <property type="entry name" value="POZ domain"/>
    <property type="match status" value="1"/>
</dbReference>
<feature type="transmembrane region" description="Helical" evidence="12">
    <location>
        <begin position="278"/>
        <end position="298"/>
    </location>
</feature>
<dbReference type="PRINTS" id="PR01491">
    <property type="entry name" value="KVCHANNEL"/>
</dbReference>
<keyword evidence="9" id="KW-0406">Ion transport</keyword>
<evidence type="ECO:0000256" key="4">
    <source>
        <dbReference type="ARBA" id="ARBA00022692"/>
    </source>
</evidence>
<keyword evidence="5" id="KW-0631">Potassium channel</keyword>
<accession>A0A2S1WM37</accession>
<dbReference type="InterPro" id="IPR028325">
    <property type="entry name" value="VG_K_chnl"/>
</dbReference>
<dbReference type="InterPro" id="IPR003972">
    <property type="entry name" value="K_chnl_volt-dep_Kv1"/>
</dbReference>